<dbReference type="PANTHER" id="PTHR13420:SF7">
    <property type="entry name" value="UPF0235 PROTEIN C15ORF40"/>
    <property type="match status" value="1"/>
</dbReference>
<dbReference type="KEGG" id="trs:Terro_0811"/>
<dbReference type="InterPro" id="IPR003746">
    <property type="entry name" value="DUF167"/>
</dbReference>
<evidence type="ECO:0000313" key="4">
    <source>
        <dbReference type="Proteomes" id="UP000006056"/>
    </source>
</evidence>
<dbReference type="Pfam" id="PF02594">
    <property type="entry name" value="DUF167"/>
    <property type="match status" value="1"/>
</dbReference>
<dbReference type="HOGENOM" id="CLU_130694_6_0_0"/>
<accession>I3ZD25</accession>
<organism evidence="3 4">
    <name type="scientific">Terriglobus roseus (strain DSM 18391 / NRRL B-41598 / KBS 63)</name>
    <dbReference type="NCBI Taxonomy" id="926566"/>
    <lineage>
        <taxon>Bacteria</taxon>
        <taxon>Pseudomonadati</taxon>
        <taxon>Acidobacteriota</taxon>
        <taxon>Terriglobia</taxon>
        <taxon>Terriglobales</taxon>
        <taxon>Acidobacteriaceae</taxon>
        <taxon>Terriglobus</taxon>
    </lineage>
</organism>
<sequence>MAFAVRSVEGGVSFAVRVQPGASREGVVGEYGDALKIALTAPAVDGKANDALVRCLAGLLGVPRLSVEIASGLLSRSKIVRVVGVTADEVTAKLMRIESV</sequence>
<keyword evidence="4" id="KW-1185">Reference proteome</keyword>
<dbReference type="STRING" id="926566.Terro_0811"/>
<dbReference type="PANTHER" id="PTHR13420">
    <property type="entry name" value="UPF0235 PROTEIN C15ORF40"/>
    <property type="match status" value="1"/>
</dbReference>
<evidence type="ECO:0000256" key="2">
    <source>
        <dbReference type="HAMAP-Rule" id="MF_00634"/>
    </source>
</evidence>
<evidence type="ECO:0000256" key="1">
    <source>
        <dbReference type="ARBA" id="ARBA00010364"/>
    </source>
</evidence>
<proteinExistence type="inferred from homology"/>
<dbReference type="InterPro" id="IPR036591">
    <property type="entry name" value="YggU-like_sf"/>
</dbReference>
<dbReference type="RefSeq" id="WP_014784712.1">
    <property type="nucleotide sequence ID" value="NC_018014.1"/>
</dbReference>
<dbReference type="Gene3D" id="3.30.1200.10">
    <property type="entry name" value="YggU-like"/>
    <property type="match status" value="1"/>
</dbReference>
<dbReference type="HAMAP" id="MF_00634">
    <property type="entry name" value="UPF0235"/>
    <property type="match status" value="1"/>
</dbReference>
<dbReference type="OrthoDB" id="9800587at2"/>
<dbReference type="SMART" id="SM01152">
    <property type="entry name" value="DUF167"/>
    <property type="match status" value="1"/>
</dbReference>
<dbReference type="AlphaFoldDB" id="I3ZD25"/>
<dbReference type="SUPFAM" id="SSF69786">
    <property type="entry name" value="YggU-like"/>
    <property type="match status" value="1"/>
</dbReference>
<gene>
    <name evidence="3" type="ordered locus">Terro_0811</name>
</gene>
<dbReference type="NCBIfam" id="TIGR00251">
    <property type="entry name" value="DUF167 family protein"/>
    <property type="match status" value="1"/>
</dbReference>
<dbReference type="GO" id="GO:0005737">
    <property type="term" value="C:cytoplasm"/>
    <property type="evidence" value="ECO:0007669"/>
    <property type="project" value="TreeGrafter"/>
</dbReference>
<reference evidence="3 4" key="1">
    <citation type="submission" date="2012-06" db="EMBL/GenBank/DDBJ databases">
        <title>Complete genome of Terriglobus roseus DSM 18391.</title>
        <authorList>
            <consortium name="US DOE Joint Genome Institute (JGI-PGF)"/>
            <person name="Lucas S."/>
            <person name="Copeland A."/>
            <person name="Lapidus A."/>
            <person name="Glavina del Rio T."/>
            <person name="Dalin E."/>
            <person name="Tice H."/>
            <person name="Bruce D."/>
            <person name="Goodwin L."/>
            <person name="Pitluck S."/>
            <person name="Peters L."/>
            <person name="Mikhailova N."/>
            <person name="Munk A.C.C."/>
            <person name="Kyrpides N."/>
            <person name="Mavromatis K."/>
            <person name="Ivanova N."/>
            <person name="Brettin T."/>
            <person name="Detter J.C."/>
            <person name="Han C."/>
            <person name="Larimer F."/>
            <person name="Land M."/>
            <person name="Hauser L."/>
            <person name="Markowitz V."/>
            <person name="Cheng J.-F."/>
            <person name="Hugenholtz P."/>
            <person name="Woyke T."/>
            <person name="Wu D."/>
            <person name="Brambilla E."/>
            <person name="Klenk H.-P."/>
            <person name="Eisen J.A."/>
        </authorList>
    </citation>
    <scope>NUCLEOTIDE SEQUENCE [LARGE SCALE GENOMIC DNA]</scope>
    <source>
        <strain evidence="4">DSM 18391 / NRRL B-41598 / KBS 63</strain>
    </source>
</reference>
<evidence type="ECO:0000313" key="3">
    <source>
        <dbReference type="EMBL" id="AFL87143.1"/>
    </source>
</evidence>
<name>I3ZD25_TERRK</name>
<dbReference type="Proteomes" id="UP000006056">
    <property type="component" value="Chromosome"/>
</dbReference>
<comment type="similarity">
    <text evidence="1 2">Belongs to the UPF0235 family.</text>
</comment>
<dbReference type="EMBL" id="CP003379">
    <property type="protein sequence ID" value="AFL87143.1"/>
    <property type="molecule type" value="Genomic_DNA"/>
</dbReference>
<protein>
    <recommendedName>
        <fullName evidence="2">UPF0235 protein Terro_0811</fullName>
    </recommendedName>
</protein>
<dbReference type="eggNOG" id="COG1872">
    <property type="taxonomic scope" value="Bacteria"/>
</dbReference>